<sequence>MTVVLIRLSLSAAIMFVVSKVIGKLQAVKKSDLGLLILLSFFEPFLYFMGESFGLKYVSPTVAAVIVATIPLFSPFAAWYFYKEKLSWTNFTGLLVSFFGCSLVVFDMSSGLSASPLGIALEFVAVLSTIGYAVVLKRMTTNYNGFTIIAYQNLFGAFMFLPFWGIFEAKEALATPFSAEAFAAIIKLAVFASILAFIFFTYSIRKIGINKSNMFINVIPVFVAIFSFFVLKETINSQKITGITVVILGLFMAQFKRKKRWEWKLSSITSAKS</sequence>
<dbReference type="PANTHER" id="PTHR32322:SF18">
    <property type="entry name" value="S-ADENOSYLMETHIONINE_S-ADENOSYLHOMOCYSTEINE TRANSPORTER"/>
    <property type="match status" value="1"/>
</dbReference>
<dbReference type="Proteomes" id="UP000198964">
    <property type="component" value="Unassembled WGS sequence"/>
</dbReference>
<evidence type="ECO:0000256" key="5">
    <source>
        <dbReference type="ARBA" id="ARBA00023136"/>
    </source>
</evidence>
<evidence type="ECO:0000256" key="3">
    <source>
        <dbReference type="ARBA" id="ARBA00022692"/>
    </source>
</evidence>
<dbReference type="EMBL" id="FONW01000016">
    <property type="protein sequence ID" value="SFF78492.1"/>
    <property type="molecule type" value="Genomic_DNA"/>
</dbReference>
<reference evidence="8 9" key="1">
    <citation type="submission" date="2016-10" db="EMBL/GenBank/DDBJ databases">
        <authorList>
            <person name="de Groot N.N."/>
        </authorList>
    </citation>
    <scope>NUCLEOTIDE SEQUENCE [LARGE SCALE GENOMIC DNA]</scope>
    <source>
        <strain evidence="8 9">CGMCC 1.9156</strain>
    </source>
</reference>
<keyword evidence="3 6" id="KW-0812">Transmembrane</keyword>
<keyword evidence="5 6" id="KW-0472">Membrane</keyword>
<evidence type="ECO:0000256" key="6">
    <source>
        <dbReference type="SAM" id="Phobius"/>
    </source>
</evidence>
<feature type="transmembrane region" description="Helical" evidence="6">
    <location>
        <begin position="237"/>
        <end position="255"/>
    </location>
</feature>
<proteinExistence type="predicted"/>
<dbReference type="InterPro" id="IPR037185">
    <property type="entry name" value="EmrE-like"/>
</dbReference>
<name>A0A1I2LGF6_9BACT</name>
<feature type="domain" description="EamA" evidence="7">
    <location>
        <begin position="2"/>
        <end position="105"/>
    </location>
</feature>
<keyword evidence="9" id="KW-1185">Reference proteome</keyword>
<evidence type="ECO:0000313" key="8">
    <source>
        <dbReference type="EMBL" id="SFF78492.1"/>
    </source>
</evidence>
<feature type="transmembrane region" description="Helical" evidence="6">
    <location>
        <begin position="88"/>
        <end position="106"/>
    </location>
</feature>
<evidence type="ECO:0000256" key="1">
    <source>
        <dbReference type="ARBA" id="ARBA00004651"/>
    </source>
</evidence>
<feature type="transmembrane region" description="Helical" evidence="6">
    <location>
        <begin position="118"/>
        <end position="136"/>
    </location>
</feature>
<keyword evidence="4 6" id="KW-1133">Transmembrane helix</keyword>
<comment type="subcellular location">
    <subcellularLocation>
        <location evidence="1">Cell membrane</location>
        <topology evidence="1">Multi-pass membrane protein</topology>
    </subcellularLocation>
</comment>
<accession>A0A1I2LGF6</accession>
<dbReference type="STRING" id="655355.SAMN05216283_11612"/>
<dbReference type="GO" id="GO:0005886">
    <property type="term" value="C:plasma membrane"/>
    <property type="evidence" value="ECO:0007669"/>
    <property type="project" value="UniProtKB-SubCell"/>
</dbReference>
<feature type="domain" description="EamA" evidence="7">
    <location>
        <begin position="117"/>
        <end position="252"/>
    </location>
</feature>
<evidence type="ECO:0000256" key="4">
    <source>
        <dbReference type="ARBA" id="ARBA00022989"/>
    </source>
</evidence>
<dbReference type="Pfam" id="PF00892">
    <property type="entry name" value="EamA"/>
    <property type="match status" value="2"/>
</dbReference>
<dbReference type="Gene3D" id="1.10.3730.20">
    <property type="match status" value="1"/>
</dbReference>
<organism evidence="8 9">
    <name type="scientific">Sunxiuqinia elliptica</name>
    <dbReference type="NCBI Taxonomy" id="655355"/>
    <lineage>
        <taxon>Bacteria</taxon>
        <taxon>Pseudomonadati</taxon>
        <taxon>Bacteroidota</taxon>
        <taxon>Bacteroidia</taxon>
        <taxon>Marinilabiliales</taxon>
        <taxon>Prolixibacteraceae</taxon>
        <taxon>Sunxiuqinia</taxon>
    </lineage>
</organism>
<evidence type="ECO:0000259" key="7">
    <source>
        <dbReference type="Pfam" id="PF00892"/>
    </source>
</evidence>
<dbReference type="InterPro" id="IPR000620">
    <property type="entry name" value="EamA_dom"/>
</dbReference>
<feature type="transmembrane region" description="Helical" evidence="6">
    <location>
        <begin position="214"/>
        <end position="231"/>
    </location>
</feature>
<evidence type="ECO:0000313" key="9">
    <source>
        <dbReference type="Proteomes" id="UP000198964"/>
    </source>
</evidence>
<keyword evidence="2" id="KW-1003">Cell membrane</keyword>
<gene>
    <name evidence="8" type="ORF">SAMN05216283_11612</name>
</gene>
<protein>
    <submittedName>
        <fullName evidence="8">Threonine/homoserine efflux transporter RhtA</fullName>
    </submittedName>
</protein>
<dbReference type="SUPFAM" id="SSF103481">
    <property type="entry name" value="Multidrug resistance efflux transporter EmrE"/>
    <property type="match status" value="2"/>
</dbReference>
<dbReference type="InterPro" id="IPR050638">
    <property type="entry name" value="AA-Vitamin_Transporters"/>
</dbReference>
<feature type="transmembrane region" description="Helical" evidence="6">
    <location>
        <begin position="35"/>
        <end position="55"/>
    </location>
</feature>
<feature type="transmembrane region" description="Helical" evidence="6">
    <location>
        <begin position="61"/>
        <end position="81"/>
    </location>
</feature>
<feature type="transmembrane region" description="Helical" evidence="6">
    <location>
        <begin position="179"/>
        <end position="202"/>
    </location>
</feature>
<feature type="transmembrane region" description="Helical" evidence="6">
    <location>
        <begin position="148"/>
        <end position="167"/>
    </location>
</feature>
<dbReference type="PANTHER" id="PTHR32322">
    <property type="entry name" value="INNER MEMBRANE TRANSPORTER"/>
    <property type="match status" value="1"/>
</dbReference>
<evidence type="ECO:0000256" key="2">
    <source>
        <dbReference type="ARBA" id="ARBA00022475"/>
    </source>
</evidence>
<feature type="transmembrane region" description="Helical" evidence="6">
    <location>
        <begin position="6"/>
        <end position="23"/>
    </location>
</feature>
<dbReference type="AlphaFoldDB" id="A0A1I2LGF6"/>